<gene>
    <name evidence="1" type="ORF">MJO28_012448</name>
</gene>
<reference evidence="2" key="2">
    <citation type="journal article" date="2018" name="Mol. Plant Microbe Interact.">
        <title>Genome sequence resources for the wheat stripe rust pathogen (Puccinia striiformis f. sp. tritici) and the barley stripe rust pathogen (Puccinia striiformis f. sp. hordei).</title>
        <authorList>
            <person name="Xia C."/>
            <person name="Wang M."/>
            <person name="Yin C."/>
            <person name="Cornejo O.E."/>
            <person name="Hulbert S.H."/>
            <person name="Chen X."/>
        </authorList>
    </citation>
    <scope>NUCLEOTIDE SEQUENCE [LARGE SCALE GENOMIC DNA]</scope>
    <source>
        <strain evidence="2">93-210</strain>
    </source>
</reference>
<evidence type="ECO:0000313" key="2">
    <source>
        <dbReference type="Proteomes" id="UP001060170"/>
    </source>
</evidence>
<organism evidence="1 2">
    <name type="scientific">Puccinia striiformis f. sp. tritici</name>
    <dbReference type="NCBI Taxonomy" id="168172"/>
    <lineage>
        <taxon>Eukaryota</taxon>
        <taxon>Fungi</taxon>
        <taxon>Dikarya</taxon>
        <taxon>Basidiomycota</taxon>
        <taxon>Pucciniomycotina</taxon>
        <taxon>Pucciniomycetes</taxon>
        <taxon>Pucciniales</taxon>
        <taxon>Pucciniaceae</taxon>
        <taxon>Puccinia</taxon>
    </lineage>
</organism>
<evidence type="ECO:0000313" key="1">
    <source>
        <dbReference type="EMBL" id="KAI7942421.1"/>
    </source>
</evidence>
<reference evidence="2" key="1">
    <citation type="journal article" date="2018" name="BMC Genomics">
        <title>Genomic insights into host adaptation between the wheat stripe rust pathogen (Puccinia striiformis f. sp. tritici) and the barley stripe rust pathogen (Puccinia striiformis f. sp. hordei).</title>
        <authorList>
            <person name="Xia C."/>
            <person name="Wang M."/>
            <person name="Yin C."/>
            <person name="Cornejo O.E."/>
            <person name="Hulbert S.H."/>
            <person name="Chen X."/>
        </authorList>
    </citation>
    <scope>NUCLEOTIDE SEQUENCE [LARGE SCALE GENOMIC DNA]</scope>
    <source>
        <strain evidence="2">93-210</strain>
    </source>
</reference>
<accession>A0ACC0E1A3</accession>
<keyword evidence="2" id="KW-1185">Reference proteome</keyword>
<reference evidence="1 2" key="3">
    <citation type="journal article" date="2022" name="Microbiol. Spectr.">
        <title>Folding features and dynamics of 3D genome architecture in plant fungal pathogens.</title>
        <authorList>
            <person name="Xia C."/>
        </authorList>
    </citation>
    <scope>NUCLEOTIDE SEQUENCE [LARGE SCALE GENOMIC DNA]</scope>
    <source>
        <strain evidence="1 2">93-210</strain>
    </source>
</reference>
<protein>
    <submittedName>
        <fullName evidence="1">Uncharacterized protein</fullName>
    </submittedName>
</protein>
<comment type="caution">
    <text evidence="1">The sequence shown here is derived from an EMBL/GenBank/DDBJ whole genome shotgun (WGS) entry which is preliminary data.</text>
</comment>
<sequence length="60" mass="6732">MRMAITPECNQGPEAVHPVSPGYQPATSERDIAVDTLGVTSKNVQEENNLLGRQRYPFWM</sequence>
<dbReference type="Proteomes" id="UP001060170">
    <property type="component" value="Chromosome 12"/>
</dbReference>
<name>A0ACC0E1A3_9BASI</name>
<proteinExistence type="predicted"/>
<dbReference type="EMBL" id="CM045876">
    <property type="protein sequence ID" value="KAI7942421.1"/>
    <property type="molecule type" value="Genomic_DNA"/>
</dbReference>